<dbReference type="Gene3D" id="1.10.8.10">
    <property type="entry name" value="DNA helicase RuvA subunit, C-terminal domain"/>
    <property type="match status" value="1"/>
</dbReference>
<sequence length="354" mass="40061">MDHNNLPETEKLISSFTEITSSSIKVAIYFLGTNQWNLNAAVSNFFEANDTNPSENELLRRDRIEIPDSSSSSSDDSLPPLLFVRSRSPSDPSRFHYCLRPKLPGEDPYGCRTIKRRRYRRKVRTLDYLSDDTNTDSDEAKESNDEGDKSEMLEQDPGKAKDVDAVLVKANESAMERPIESSRSMSGETVSAELQEEKLQDQSHDVVTSTVTIWKNGFTIDDSQLKSLDDPENVAYLESITSLESSRVLSPVRVQVKLIRREEENFNESPASDSVSTEPTISIKLRLADGTRLVSRFNTHHTVRDVRDFIDVTRPDDSKDYQLLIMGFPPKLLSDLDQTIEKACIANSVLIQKY</sequence>
<dbReference type="SUPFAM" id="SSF102848">
    <property type="entry name" value="NSFL1 (p97 ATPase) cofactor p47, SEP domain"/>
    <property type="match status" value="1"/>
</dbReference>
<feature type="domain" description="SEP" evidence="4">
    <location>
        <begin position="206"/>
        <end position="267"/>
    </location>
</feature>
<organism evidence="5 6">
    <name type="scientific">Cardamine amara subsp. amara</name>
    <dbReference type="NCBI Taxonomy" id="228776"/>
    <lineage>
        <taxon>Eukaryota</taxon>
        <taxon>Viridiplantae</taxon>
        <taxon>Streptophyta</taxon>
        <taxon>Embryophyta</taxon>
        <taxon>Tracheophyta</taxon>
        <taxon>Spermatophyta</taxon>
        <taxon>Magnoliopsida</taxon>
        <taxon>eudicotyledons</taxon>
        <taxon>Gunneridae</taxon>
        <taxon>Pentapetalae</taxon>
        <taxon>rosids</taxon>
        <taxon>malvids</taxon>
        <taxon>Brassicales</taxon>
        <taxon>Brassicaceae</taxon>
        <taxon>Cardamineae</taxon>
        <taxon>Cardamine</taxon>
    </lineage>
</organism>
<dbReference type="Gene3D" id="3.10.20.90">
    <property type="entry name" value="Phosphatidylinositol 3-kinase Catalytic Subunit, Chain A, domain 1"/>
    <property type="match status" value="1"/>
</dbReference>
<evidence type="ECO:0000313" key="6">
    <source>
        <dbReference type="Proteomes" id="UP001558713"/>
    </source>
</evidence>
<dbReference type="InterPro" id="IPR029071">
    <property type="entry name" value="Ubiquitin-like_domsf"/>
</dbReference>
<dbReference type="AlphaFoldDB" id="A0ABD0ZUB2"/>
<gene>
    <name evidence="5" type="ORF">V5N11_012060</name>
</gene>
<feature type="domain" description="UBX" evidence="3">
    <location>
        <begin position="276"/>
        <end position="353"/>
    </location>
</feature>
<dbReference type="Pfam" id="PF14555">
    <property type="entry name" value="UBA_4"/>
    <property type="match status" value="1"/>
</dbReference>
<dbReference type="SUPFAM" id="SSF46934">
    <property type="entry name" value="UBA-like"/>
    <property type="match status" value="1"/>
</dbReference>
<dbReference type="Proteomes" id="UP001558713">
    <property type="component" value="Unassembled WGS sequence"/>
</dbReference>
<dbReference type="SUPFAM" id="SSF54236">
    <property type="entry name" value="Ubiquitin-like"/>
    <property type="match status" value="1"/>
</dbReference>
<proteinExistence type="predicted"/>
<dbReference type="SMART" id="SM00166">
    <property type="entry name" value="UBX"/>
    <property type="match status" value="1"/>
</dbReference>
<reference evidence="5 6" key="1">
    <citation type="submission" date="2024-04" db="EMBL/GenBank/DDBJ databases">
        <title>Genome assembly C_amara_ONT_v2.</title>
        <authorList>
            <person name="Yant L."/>
            <person name="Moore C."/>
            <person name="Slenker M."/>
        </authorList>
    </citation>
    <scope>NUCLEOTIDE SEQUENCE [LARGE SCALE GENOMIC DNA]</scope>
    <source>
        <tissue evidence="5">Leaf</tissue>
    </source>
</reference>
<dbReference type="InterPro" id="IPR009060">
    <property type="entry name" value="UBA-like_sf"/>
</dbReference>
<dbReference type="Pfam" id="PF08059">
    <property type="entry name" value="SEP"/>
    <property type="match status" value="1"/>
</dbReference>
<dbReference type="EMBL" id="JBANAX010000688">
    <property type="protein sequence ID" value="KAL1197481.1"/>
    <property type="molecule type" value="Genomic_DNA"/>
</dbReference>
<dbReference type="InterPro" id="IPR012989">
    <property type="entry name" value="SEP_domain"/>
</dbReference>
<dbReference type="Gene3D" id="3.30.420.210">
    <property type="entry name" value="SEP domain"/>
    <property type="match status" value="1"/>
</dbReference>
<feature type="region of interest" description="Disordered" evidence="2">
    <location>
        <begin position="130"/>
        <end position="161"/>
    </location>
</feature>
<dbReference type="InterPro" id="IPR036241">
    <property type="entry name" value="NSFL1C_SEP_dom_sf"/>
</dbReference>
<evidence type="ECO:0000256" key="2">
    <source>
        <dbReference type="SAM" id="MobiDB-lite"/>
    </source>
</evidence>
<evidence type="ECO:0000313" key="5">
    <source>
        <dbReference type="EMBL" id="KAL1197481.1"/>
    </source>
</evidence>
<keyword evidence="1" id="KW-0833">Ubl conjugation pathway</keyword>
<dbReference type="PROSITE" id="PS50033">
    <property type="entry name" value="UBX"/>
    <property type="match status" value="1"/>
</dbReference>
<feature type="compositionally biased region" description="Basic and acidic residues" evidence="2">
    <location>
        <begin position="138"/>
        <end position="161"/>
    </location>
</feature>
<accession>A0ABD0ZUB2</accession>
<dbReference type="PANTHER" id="PTHR23333">
    <property type="entry name" value="UBX DOMAIN CONTAINING PROTEIN"/>
    <property type="match status" value="1"/>
</dbReference>
<evidence type="ECO:0000259" key="3">
    <source>
        <dbReference type="PROSITE" id="PS50033"/>
    </source>
</evidence>
<keyword evidence="6" id="KW-1185">Reference proteome</keyword>
<protein>
    <submittedName>
        <fullName evidence="5">Plant UBX domain-containing protein 5</fullName>
    </submittedName>
</protein>
<name>A0ABD0ZUB2_CARAN</name>
<comment type="caution">
    <text evidence="5">The sequence shown here is derived from an EMBL/GenBank/DDBJ whole genome shotgun (WGS) entry which is preliminary data.</text>
</comment>
<evidence type="ECO:0000259" key="4">
    <source>
        <dbReference type="PROSITE" id="PS51399"/>
    </source>
</evidence>
<dbReference type="PANTHER" id="PTHR23333:SF43">
    <property type="entry name" value="PLANT UBX DOMAIN-CONTAINING PROTEIN 5-RELATED"/>
    <property type="match status" value="1"/>
</dbReference>
<dbReference type="SMART" id="SM00553">
    <property type="entry name" value="SEP"/>
    <property type="match status" value="1"/>
</dbReference>
<evidence type="ECO:0000256" key="1">
    <source>
        <dbReference type="ARBA" id="ARBA00022786"/>
    </source>
</evidence>
<dbReference type="InterPro" id="IPR001012">
    <property type="entry name" value="UBX_dom"/>
</dbReference>
<dbReference type="PROSITE" id="PS51399">
    <property type="entry name" value="SEP"/>
    <property type="match status" value="1"/>
</dbReference>
<feature type="region of interest" description="Disordered" evidence="2">
    <location>
        <begin position="66"/>
        <end position="94"/>
    </location>
</feature>
<feature type="compositionally biased region" description="Low complexity" evidence="2">
    <location>
        <begin position="67"/>
        <end position="82"/>
    </location>
</feature>
<dbReference type="CDD" id="cd14352">
    <property type="entry name" value="UBA_DCN1"/>
    <property type="match status" value="1"/>
</dbReference>
<dbReference type="Pfam" id="PF00789">
    <property type="entry name" value="UBX"/>
    <property type="match status" value="1"/>
</dbReference>
<dbReference type="CDD" id="cd01770">
    <property type="entry name" value="UBX_UBXN2"/>
    <property type="match status" value="1"/>
</dbReference>